<keyword evidence="4" id="KW-1185">Reference proteome</keyword>
<dbReference type="Proteomes" id="UP001154078">
    <property type="component" value="Chromosome 4"/>
</dbReference>
<dbReference type="GO" id="GO:0008270">
    <property type="term" value="F:zinc ion binding"/>
    <property type="evidence" value="ECO:0007669"/>
    <property type="project" value="UniProtKB-KW"/>
</dbReference>
<protein>
    <recommendedName>
        <fullName evidence="2">SWIM-type domain-containing protein</fullName>
    </recommendedName>
</protein>
<keyword evidence="1" id="KW-0863">Zinc-finger</keyword>
<feature type="domain" description="SWIM-type" evidence="2">
    <location>
        <begin position="215"/>
        <end position="256"/>
    </location>
</feature>
<proteinExistence type="predicted"/>
<keyword evidence="1" id="KW-0862">Zinc</keyword>
<dbReference type="EMBL" id="OV121135">
    <property type="protein sequence ID" value="CAH0555493.1"/>
    <property type="molecule type" value="Genomic_DNA"/>
</dbReference>
<dbReference type="PANTHER" id="PTHR13518">
    <property type="entry name" value="PUTATIVE TREBLE-CLEF ZINC-FINGER C2ORF42 FAMILY MEMBER"/>
    <property type="match status" value="1"/>
</dbReference>
<dbReference type="InterPro" id="IPR007527">
    <property type="entry name" value="Znf_SWIM"/>
</dbReference>
<evidence type="ECO:0000256" key="1">
    <source>
        <dbReference type="PROSITE-ProRule" id="PRU00325"/>
    </source>
</evidence>
<evidence type="ECO:0000313" key="3">
    <source>
        <dbReference type="EMBL" id="CAH0555493.1"/>
    </source>
</evidence>
<name>A0A9P0B4V1_BRAAE</name>
<evidence type="ECO:0000313" key="4">
    <source>
        <dbReference type="Proteomes" id="UP001154078"/>
    </source>
</evidence>
<accession>A0A9P0B4V1</accession>
<dbReference type="OrthoDB" id="6506929at2759"/>
<dbReference type="PROSITE" id="PS50966">
    <property type="entry name" value="ZF_SWIM"/>
    <property type="match status" value="1"/>
</dbReference>
<reference evidence="3" key="1">
    <citation type="submission" date="2021-12" db="EMBL/GenBank/DDBJ databases">
        <authorList>
            <person name="King R."/>
        </authorList>
    </citation>
    <scope>NUCLEOTIDE SEQUENCE</scope>
</reference>
<dbReference type="GO" id="GO:0005634">
    <property type="term" value="C:nucleus"/>
    <property type="evidence" value="ECO:0007669"/>
    <property type="project" value="TreeGrafter"/>
</dbReference>
<keyword evidence="1" id="KW-0479">Metal-binding</keyword>
<dbReference type="PANTHER" id="PTHR13518:SF1">
    <property type="entry name" value="C2ORF42 HOMOLOG"/>
    <property type="match status" value="1"/>
</dbReference>
<organism evidence="3 4">
    <name type="scientific">Brassicogethes aeneus</name>
    <name type="common">Rape pollen beetle</name>
    <name type="synonym">Meligethes aeneus</name>
    <dbReference type="NCBI Taxonomy" id="1431903"/>
    <lineage>
        <taxon>Eukaryota</taxon>
        <taxon>Metazoa</taxon>
        <taxon>Ecdysozoa</taxon>
        <taxon>Arthropoda</taxon>
        <taxon>Hexapoda</taxon>
        <taxon>Insecta</taxon>
        <taxon>Pterygota</taxon>
        <taxon>Neoptera</taxon>
        <taxon>Endopterygota</taxon>
        <taxon>Coleoptera</taxon>
        <taxon>Polyphaga</taxon>
        <taxon>Cucujiformia</taxon>
        <taxon>Nitidulidae</taxon>
        <taxon>Meligethinae</taxon>
        <taxon>Brassicogethes</taxon>
    </lineage>
</organism>
<sequence>MNDGNAFTLPINTTNIISGLGKCTKRGSKKCFKCDKFNGTKSLTCKSCGVVLRTAPEEKCKVNLDAVQLNTGTLRQVYSVRVRDGGPDQRGFVQLPFRGEKNGSIALSEVALCFVDSCQRLFDDSILKCHEETINSDNLFCQHIKEASKSQKMATDINIKHSTLHSLKVTDEIRMKLYVLATEKEGPLVQRVSKHVLAVKCQVSPKHPLGYLHFCFLNLKGRDVYDKYYCSCAEFKFSSNISHKCIHYFACIWAFASNEKYVEEFNTFLNHEFPVTSKSSDIIVKEISKTLPTTQSLKPKLKRKRKNKNDNKDVKKSQLLMPKIFPVHIKILNGENDGNKSVSWEYNDWLTYVTESINNSMQFENCGLLNTQVFHIPEEFYLFFKSKIPQIYLENKISGIKNEELFHIMNILHVKEIFDTPTIKLRLSKKFVHNRLTGFIEDEKNESSSDTSFIFFMNVGQSTIDESDNTNNSFFIGWLPNVTSVTKVGQLKLQYKYGRKSTCVLSE</sequence>
<gene>
    <name evidence="3" type="ORF">MELIAE_LOCUS6854</name>
</gene>
<evidence type="ECO:0000259" key="2">
    <source>
        <dbReference type="PROSITE" id="PS50966"/>
    </source>
</evidence>
<dbReference type="AlphaFoldDB" id="A0A9P0B4V1"/>
<dbReference type="InterPro" id="IPR026049">
    <property type="entry name" value="C2orf42"/>
</dbReference>